<evidence type="ECO:0000256" key="2">
    <source>
        <dbReference type="ARBA" id="ARBA00023125"/>
    </source>
</evidence>
<evidence type="ECO:0000256" key="3">
    <source>
        <dbReference type="ARBA" id="ARBA00023242"/>
    </source>
</evidence>
<dbReference type="Proteomes" id="UP001153069">
    <property type="component" value="Unassembled WGS sequence"/>
</dbReference>
<dbReference type="GO" id="GO:0003700">
    <property type="term" value="F:DNA-binding transcription factor activity"/>
    <property type="evidence" value="ECO:0007669"/>
    <property type="project" value="InterPro"/>
</dbReference>
<evidence type="ECO:0000259" key="6">
    <source>
        <dbReference type="SMART" id="SM00415"/>
    </source>
</evidence>
<dbReference type="AlphaFoldDB" id="A0A9N8D9J9"/>
<dbReference type="InterPro" id="IPR036388">
    <property type="entry name" value="WH-like_DNA-bd_sf"/>
</dbReference>
<protein>
    <submittedName>
        <fullName evidence="7">Shock factor protein 3</fullName>
    </submittedName>
</protein>
<feature type="compositionally biased region" description="Polar residues" evidence="5">
    <location>
        <begin position="348"/>
        <end position="357"/>
    </location>
</feature>
<evidence type="ECO:0000256" key="5">
    <source>
        <dbReference type="SAM" id="MobiDB-lite"/>
    </source>
</evidence>
<dbReference type="InterPro" id="IPR000232">
    <property type="entry name" value="HSF_DNA-bd"/>
</dbReference>
<comment type="caution">
    <text evidence="7">The sequence shown here is derived from an EMBL/GenBank/DDBJ whole genome shotgun (WGS) entry which is preliminary data.</text>
</comment>
<evidence type="ECO:0000256" key="1">
    <source>
        <dbReference type="ARBA" id="ARBA00004123"/>
    </source>
</evidence>
<dbReference type="GO" id="GO:0005634">
    <property type="term" value="C:nucleus"/>
    <property type="evidence" value="ECO:0007669"/>
    <property type="project" value="UniProtKB-SubCell"/>
</dbReference>
<keyword evidence="3" id="KW-0539">Nucleus</keyword>
<dbReference type="PANTHER" id="PTHR10015">
    <property type="entry name" value="HEAT SHOCK TRANSCRIPTION FACTOR"/>
    <property type="match status" value="1"/>
</dbReference>
<feature type="region of interest" description="Disordered" evidence="5">
    <location>
        <begin position="313"/>
        <end position="357"/>
    </location>
</feature>
<dbReference type="GO" id="GO:0043565">
    <property type="term" value="F:sequence-specific DNA binding"/>
    <property type="evidence" value="ECO:0007669"/>
    <property type="project" value="InterPro"/>
</dbReference>
<organism evidence="7 8">
    <name type="scientific">Seminavis robusta</name>
    <dbReference type="NCBI Taxonomy" id="568900"/>
    <lineage>
        <taxon>Eukaryota</taxon>
        <taxon>Sar</taxon>
        <taxon>Stramenopiles</taxon>
        <taxon>Ochrophyta</taxon>
        <taxon>Bacillariophyta</taxon>
        <taxon>Bacillariophyceae</taxon>
        <taxon>Bacillariophycidae</taxon>
        <taxon>Naviculales</taxon>
        <taxon>Naviculaceae</taxon>
        <taxon>Seminavis</taxon>
    </lineage>
</organism>
<dbReference type="SMART" id="SM00415">
    <property type="entry name" value="HSF"/>
    <property type="match status" value="1"/>
</dbReference>
<evidence type="ECO:0000256" key="4">
    <source>
        <dbReference type="RuleBase" id="RU004020"/>
    </source>
</evidence>
<reference evidence="7" key="1">
    <citation type="submission" date="2020-06" db="EMBL/GenBank/DDBJ databases">
        <authorList>
            <consortium name="Plant Systems Biology data submission"/>
        </authorList>
    </citation>
    <scope>NUCLEOTIDE SEQUENCE</scope>
    <source>
        <strain evidence="7">D6</strain>
    </source>
</reference>
<sequence>MDSKGKIPYELLLNKKGRARLPDKLMDHLNNEELNEVIWWLPDGASFAMDSKTVQESFLDVHFRGTKLTSFIRSLNRWGFRRVFFHAMPRNAICFQSPKFKKGEPQLLKEMKLAPTGSGGASKPPFIPDRGHIGASASAAAASSSSQVDVLFGQDIGAQSGISGVASLPGSSVGATGLSSLQNMSGVLGHQSRGGLASPGPLNLSLGGHNHLQQLQSSLQPNAGAPGAAGNRDQALLAAMQRGDLFNQLQIQQHLQQQQQQHHQQQQQQNRDLQYVQSLFPPSAATAAGAGLPQGFLASQGLSQGGAPSSIYAAAAARQRQSEFKQADDPPGNREEEDPDAALLSLLRRQNNNGHDP</sequence>
<evidence type="ECO:0000313" key="8">
    <source>
        <dbReference type="Proteomes" id="UP001153069"/>
    </source>
</evidence>
<dbReference type="Pfam" id="PF00447">
    <property type="entry name" value="HSF_DNA-bind"/>
    <property type="match status" value="1"/>
</dbReference>
<keyword evidence="8" id="KW-1185">Reference proteome</keyword>
<evidence type="ECO:0000313" key="7">
    <source>
        <dbReference type="EMBL" id="CAB9497715.1"/>
    </source>
</evidence>
<accession>A0A9N8D9J9</accession>
<gene>
    <name evidence="7" type="ORF">SEMRO_24_G016590.1</name>
</gene>
<dbReference type="OrthoDB" id="70209at2759"/>
<feature type="compositionally biased region" description="Basic and acidic residues" evidence="5">
    <location>
        <begin position="320"/>
        <end position="334"/>
    </location>
</feature>
<dbReference type="InterPro" id="IPR036390">
    <property type="entry name" value="WH_DNA-bd_sf"/>
</dbReference>
<dbReference type="SUPFAM" id="SSF46785">
    <property type="entry name" value="Winged helix' DNA-binding domain"/>
    <property type="match status" value="1"/>
</dbReference>
<comment type="similarity">
    <text evidence="4">Belongs to the HSF family.</text>
</comment>
<proteinExistence type="inferred from homology"/>
<comment type="subcellular location">
    <subcellularLocation>
        <location evidence="1">Nucleus</location>
    </subcellularLocation>
</comment>
<dbReference type="PANTHER" id="PTHR10015:SF206">
    <property type="entry name" value="HSF-TYPE DNA-BINDING DOMAIN-CONTAINING PROTEIN"/>
    <property type="match status" value="1"/>
</dbReference>
<name>A0A9N8D9J9_9STRA</name>
<dbReference type="EMBL" id="CAICTM010000024">
    <property type="protein sequence ID" value="CAB9497715.1"/>
    <property type="molecule type" value="Genomic_DNA"/>
</dbReference>
<dbReference type="Gene3D" id="1.10.10.10">
    <property type="entry name" value="Winged helix-like DNA-binding domain superfamily/Winged helix DNA-binding domain"/>
    <property type="match status" value="1"/>
</dbReference>
<keyword evidence="2" id="KW-0238">DNA-binding</keyword>
<feature type="domain" description="HSF-type DNA-binding" evidence="6">
    <location>
        <begin position="17"/>
        <end position="114"/>
    </location>
</feature>